<gene>
    <name evidence="2" type="ORF">DFP72DRAFT_1059643</name>
</gene>
<evidence type="ECO:0000256" key="1">
    <source>
        <dbReference type="SAM" id="MobiDB-lite"/>
    </source>
</evidence>
<proteinExistence type="predicted"/>
<organism evidence="2 3">
    <name type="scientific">Ephemerocybe angulata</name>
    <dbReference type="NCBI Taxonomy" id="980116"/>
    <lineage>
        <taxon>Eukaryota</taxon>
        <taxon>Fungi</taxon>
        <taxon>Dikarya</taxon>
        <taxon>Basidiomycota</taxon>
        <taxon>Agaricomycotina</taxon>
        <taxon>Agaricomycetes</taxon>
        <taxon>Agaricomycetidae</taxon>
        <taxon>Agaricales</taxon>
        <taxon>Agaricineae</taxon>
        <taxon>Psathyrellaceae</taxon>
        <taxon>Ephemerocybe</taxon>
    </lineage>
</organism>
<evidence type="ECO:0000313" key="2">
    <source>
        <dbReference type="EMBL" id="KAF6763561.1"/>
    </source>
</evidence>
<dbReference type="Proteomes" id="UP000521943">
    <property type="component" value="Unassembled WGS sequence"/>
</dbReference>
<feature type="region of interest" description="Disordered" evidence="1">
    <location>
        <begin position="52"/>
        <end position="163"/>
    </location>
</feature>
<accession>A0A8H6IGT4</accession>
<keyword evidence="3" id="KW-1185">Reference proteome</keyword>
<dbReference type="EMBL" id="JACGCI010000005">
    <property type="protein sequence ID" value="KAF6763561.1"/>
    <property type="molecule type" value="Genomic_DNA"/>
</dbReference>
<name>A0A8H6IGT4_9AGAR</name>
<reference evidence="2 3" key="1">
    <citation type="submission" date="2020-07" db="EMBL/GenBank/DDBJ databases">
        <title>Comparative genomics of pyrophilous fungi reveals a link between fire events and developmental genes.</title>
        <authorList>
            <consortium name="DOE Joint Genome Institute"/>
            <person name="Steindorff A.S."/>
            <person name="Carver A."/>
            <person name="Calhoun S."/>
            <person name="Stillman K."/>
            <person name="Liu H."/>
            <person name="Lipzen A."/>
            <person name="Pangilinan J."/>
            <person name="Labutti K."/>
            <person name="Bruns T.D."/>
            <person name="Grigoriev I.V."/>
        </authorList>
    </citation>
    <scope>NUCLEOTIDE SEQUENCE [LARGE SCALE GENOMIC DNA]</scope>
    <source>
        <strain evidence="2 3">CBS 144469</strain>
    </source>
</reference>
<dbReference type="OrthoDB" id="3253621at2759"/>
<feature type="compositionally biased region" description="Basic residues" evidence="1">
    <location>
        <begin position="117"/>
        <end position="136"/>
    </location>
</feature>
<dbReference type="Gene3D" id="3.60.130.30">
    <property type="match status" value="1"/>
</dbReference>
<feature type="compositionally biased region" description="Polar residues" evidence="1">
    <location>
        <begin position="84"/>
        <end position="104"/>
    </location>
</feature>
<dbReference type="AlphaFoldDB" id="A0A8H6IGT4"/>
<protein>
    <submittedName>
        <fullName evidence="2">Uncharacterized protein</fullName>
    </submittedName>
</protein>
<sequence length="522" mass="57590">MKFYSTSVARVTRSGKRYSMFHAVTVPLAGFSLAPLLANAFEVEGDVDIDAFDGSEGKRDRETSGNNNDDDAPPTKRQAIQVIPTLNTHITSSTPGSDNTSSDSVPEDNEVSAANKKAAKAAKKKNRKRGHKKAKKQREFSTSGQKPRADDVKKYVPSTSTPLPTAVSFDTLPVASTGYEGAAKGSSTSRKGRRSLAKVLAMKKHKYYAWDGVTPVVFTHPVTNEICFAGVGQPGTAGYTRAHRDACNAIFEAGQKAHFTKDQTDHKRGKDFGALNVGILWGHGPTEPYNLRNGSRHDSMLEELLANEDVQHLAHFQSSAFNMFLPNMYEKYHGLRIDLERARPKLRWNFPQSVFSAAAFNFGPQTVTSPHRDCMNLPSGFCAITALGDFNPKLGGHLVIDELGIIIEFPPGSCVLLPSAVCTHWNTDIQPGETRLSFTQFTSGALFRYADNGYRTEGQLKAYSKQLYNDVMARKATRWEEDIKLWNTLDDIFIRAELKVTGTVEGRHYEEDHDSEDSGSDA</sequence>
<evidence type="ECO:0000313" key="3">
    <source>
        <dbReference type="Proteomes" id="UP000521943"/>
    </source>
</evidence>
<comment type="caution">
    <text evidence="2">The sequence shown here is derived from an EMBL/GenBank/DDBJ whole genome shotgun (WGS) entry which is preliminary data.</text>
</comment>